<dbReference type="GO" id="GO:0030170">
    <property type="term" value="F:pyridoxal phosphate binding"/>
    <property type="evidence" value="ECO:0007669"/>
    <property type="project" value="InterPro"/>
</dbReference>
<accession>A0A561UPE2</accession>
<feature type="region of interest" description="Disordered" evidence="6">
    <location>
        <begin position="68"/>
        <end position="102"/>
    </location>
</feature>
<keyword evidence="5" id="KW-0804">Transcription</keyword>
<dbReference type="EMBL" id="VIWT01000001">
    <property type="protein sequence ID" value="TWG01219.1"/>
    <property type="molecule type" value="Genomic_DNA"/>
</dbReference>
<dbReference type="SUPFAM" id="SSF46785">
    <property type="entry name" value="Winged helix' DNA-binding domain"/>
    <property type="match status" value="1"/>
</dbReference>
<keyword evidence="4" id="KW-0238">DNA-binding</keyword>
<dbReference type="Proteomes" id="UP000317940">
    <property type="component" value="Unassembled WGS sequence"/>
</dbReference>
<dbReference type="PANTHER" id="PTHR46577">
    <property type="entry name" value="HTH-TYPE TRANSCRIPTIONAL REGULATORY PROTEIN GABR"/>
    <property type="match status" value="1"/>
</dbReference>
<evidence type="ECO:0000256" key="4">
    <source>
        <dbReference type="ARBA" id="ARBA00023125"/>
    </source>
</evidence>
<dbReference type="CDD" id="cd00609">
    <property type="entry name" value="AAT_like"/>
    <property type="match status" value="1"/>
</dbReference>
<organism evidence="8 9">
    <name type="scientific">Kitasatospora viridis</name>
    <dbReference type="NCBI Taxonomy" id="281105"/>
    <lineage>
        <taxon>Bacteria</taxon>
        <taxon>Bacillati</taxon>
        <taxon>Actinomycetota</taxon>
        <taxon>Actinomycetes</taxon>
        <taxon>Kitasatosporales</taxon>
        <taxon>Streptomycetaceae</taxon>
        <taxon>Kitasatospora</taxon>
    </lineage>
</organism>
<reference evidence="8 9" key="1">
    <citation type="submission" date="2019-06" db="EMBL/GenBank/DDBJ databases">
        <title>Sequencing the genomes of 1000 actinobacteria strains.</title>
        <authorList>
            <person name="Klenk H.-P."/>
        </authorList>
    </citation>
    <scope>NUCLEOTIDE SEQUENCE [LARGE SCALE GENOMIC DNA]</scope>
    <source>
        <strain evidence="8 9">DSM 44826</strain>
    </source>
</reference>
<gene>
    <name evidence="8" type="ORF">FHX73_115111</name>
</gene>
<dbReference type="Gene3D" id="3.40.640.10">
    <property type="entry name" value="Type I PLP-dependent aspartate aminotransferase-like (Major domain)"/>
    <property type="match status" value="1"/>
</dbReference>
<dbReference type="InterPro" id="IPR000524">
    <property type="entry name" value="Tscrpt_reg_HTH_GntR"/>
</dbReference>
<dbReference type="PROSITE" id="PS50949">
    <property type="entry name" value="HTH_GNTR"/>
    <property type="match status" value="1"/>
</dbReference>
<dbReference type="GO" id="GO:0003677">
    <property type="term" value="F:DNA binding"/>
    <property type="evidence" value="ECO:0007669"/>
    <property type="project" value="UniProtKB-KW"/>
</dbReference>
<dbReference type="Gene3D" id="1.10.10.10">
    <property type="entry name" value="Winged helix-like DNA-binding domain superfamily/Winged helix DNA-binding domain"/>
    <property type="match status" value="1"/>
</dbReference>
<dbReference type="InterPro" id="IPR004839">
    <property type="entry name" value="Aminotransferase_I/II_large"/>
</dbReference>
<dbReference type="InterPro" id="IPR036388">
    <property type="entry name" value="WH-like_DNA-bd_sf"/>
</dbReference>
<dbReference type="CDD" id="cd07377">
    <property type="entry name" value="WHTH_GntR"/>
    <property type="match status" value="1"/>
</dbReference>
<dbReference type="Pfam" id="PF00392">
    <property type="entry name" value="GntR"/>
    <property type="match status" value="1"/>
</dbReference>
<evidence type="ECO:0000256" key="2">
    <source>
        <dbReference type="ARBA" id="ARBA00022898"/>
    </source>
</evidence>
<dbReference type="OrthoDB" id="4336542at2"/>
<protein>
    <submittedName>
        <fullName evidence="8">GntR family transcriptional regulator</fullName>
    </submittedName>
</protein>
<keyword evidence="3" id="KW-0805">Transcription regulation</keyword>
<dbReference type="RefSeq" id="WP_145907273.1">
    <property type="nucleotide sequence ID" value="NZ_BAAAMZ010000040.1"/>
</dbReference>
<keyword evidence="2" id="KW-0663">Pyridoxal phosphate</keyword>
<dbReference type="Gene3D" id="3.90.1150.10">
    <property type="entry name" value="Aspartate Aminotransferase, domain 1"/>
    <property type="match status" value="1"/>
</dbReference>
<sequence>MLGDYRIQGRRATEIAADVERAVAEGALQPGQALPPLRDLAGELGVNPNTVAAAYRLLRDRGVIETAGRKGSRIRPRPVTTHRDQTPPPVPPGVRDLGAGNPDPALLPPLGPALAAAAAAADRSPVLYGHPAADPELIELAVAGFHADGVPDGGFAVTGGALDAIDRTFSVTLRPGDAVAVEDPGWASVLDLLAAHGLRPLPVALDDQGMRPESLAAALAEGARAVVVTSRAQNPSGAAVTGPRAAELRTVLARHPEVLLLEDDHGHGITEQPFHTIGCGPDGRPVTARWLVVRSVAKNFGPDLRVGVATGDRQTVDRLLGRQRLDAGWVSHLLQRAVVELWRDVGASPPGVAAAYRERRDALLDALAGHGLRGHGVSGLNVWVPVPEETAAVVGLLQRGWSVTPGARFRLQSPPGIRITVSRLDPAEAPRLAADLAQALGTVGGASRAV</sequence>
<evidence type="ECO:0000256" key="1">
    <source>
        <dbReference type="ARBA" id="ARBA00005384"/>
    </source>
</evidence>
<dbReference type="InterPro" id="IPR015424">
    <property type="entry name" value="PyrdxlP-dep_Trfase"/>
</dbReference>
<evidence type="ECO:0000256" key="3">
    <source>
        <dbReference type="ARBA" id="ARBA00023015"/>
    </source>
</evidence>
<evidence type="ECO:0000259" key="7">
    <source>
        <dbReference type="PROSITE" id="PS50949"/>
    </source>
</evidence>
<name>A0A561UPE2_9ACTN</name>
<dbReference type="Pfam" id="PF00155">
    <property type="entry name" value="Aminotran_1_2"/>
    <property type="match status" value="1"/>
</dbReference>
<evidence type="ECO:0000313" key="8">
    <source>
        <dbReference type="EMBL" id="TWG01219.1"/>
    </source>
</evidence>
<dbReference type="GO" id="GO:0003700">
    <property type="term" value="F:DNA-binding transcription factor activity"/>
    <property type="evidence" value="ECO:0007669"/>
    <property type="project" value="InterPro"/>
</dbReference>
<proteinExistence type="inferred from homology"/>
<dbReference type="InterPro" id="IPR036390">
    <property type="entry name" value="WH_DNA-bd_sf"/>
</dbReference>
<evidence type="ECO:0000256" key="5">
    <source>
        <dbReference type="ARBA" id="ARBA00023163"/>
    </source>
</evidence>
<evidence type="ECO:0000313" key="9">
    <source>
        <dbReference type="Proteomes" id="UP000317940"/>
    </source>
</evidence>
<dbReference type="InterPro" id="IPR051446">
    <property type="entry name" value="HTH_trans_reg/aminotransferase"/>
</dbReference>
<evidence type="ECO:0000256" key="6">
    <source>
        <dbReference type="SAM" id="MobiDB-lite"/>
    </source>
</evidence>
<dbReference type="SMART" id="SM00345">
    <property type="entry name" value="HTH_GNTR"/>
    <property type="match status" value="1"/>
</dbReference>
<dbReference type="InterPro" id="IPR015422">
    <property type="entry name" value="PyrdxlP-dep_Trfase_small"/>
</dbReference>
<dbReference type="PANTHER" id="PTHR46577:SF1">
    <property type="entry name" value="HTH-TYPE TRANSCRIPTIONAL REGULATORY PROTEIN GABR"/>
    <property type="match status" value="1"/>
</dbReference>
<keyword evidence="9" id="KW-1185">Reference proteome</keyword>
<dbReference type="AlphaFoldDB" id="A0A561UPE2"/>
<dbReference type="InterPro" id="IPR015421">
    <property type="entry name" value="PyrdxlP-dep_Trfase_major"/>
</dbReference>
<comment type="caution">
    <text evidence="8">The sequence shown here is derived from an EMBL/GenBank/DDBJ whole genome shotgun (WGS) entry which is preliminary data.</text>
</comment>
<dbReference type="SUPFAM" id="SSF53383">
    <property type="entry name" value="PLP-dependent transferases"/>
    <property type="match status" value="1"/>
</dbReference>
<feature type="domain" description="HTH gntR-type" evidence="7">
    <location>
        <begin position="9"/>
        <end position="77"/>
    </location>
</feature>
<comment type="similarity">
    <text evidence="1">In the C-terminal section; belongs to the class-I pyridoxal-phosphate-dependent aminotransferase family.</text>
</comment>